<evidence type="ECO:0000313" key="1">
    <source>
        <dbReference type="EMBL" id="ANB17789.1"/>
    </source>
</evidence>
<organism evidence="1 2">
    <name type="scientific">Dokdonella koreensis DS-123</name>
    <dbReference type="NCBI Taxonomy" id="1300342"/>
    <lineage>
        <taxon>Bacteria</taxon>
        <taxon>Pseudomonadati</taxon>
        <taxon>Pseudomonadota</taxon>
        <taxon>Gammaproteobacteria</taxon>
        <taxon>Lysobacterales</taxon>
        <taxon>Rhodanobacteraceae</taxon>
        <taxon>Dokdonella</taxon>
    </lineage>
</organism>
<dbReference type="EMBL" id="CP015249">
    <property type="protein sequence ID" value="ANB17789.1"/>
    <property type="molecule type" value="Genomic_DNA"/>
</dbReference>
<gene>
    <name evidence="1" type="ORF">I596_1765</name>
</gene>
<name>A0A160DTS8_9GAMM</name>
<dbReference type="Proteomes" id="UP000076830">
    <property type="component" value="Chromosome"/>
</dbReference>
<dbReference type="InterPro" id="IPR024079">
    <property type="entry name" value="MetalloPept_cat_dom_sf"/>
</dbReference>
<dbReference type="Pfam" id="PF13688">
    <property type="entry name" value="Reprolysin_5"/>
    <property type="match status" value="1"/>
</dbReference>
<dbReference type="KEGG" id="dko:I596_1765"/>
<dbReference type="STRING" id="1300342.I596_1765"/>
<accession>A0A160DTS8</accession>
<evidence type="ECO:0000313" key="2">
    <source>
        <dbReference type="Proteomes" id="UP000076830"/>
    </source>
</evidence>
<dbReference type="AlphaFoldDB" id="A0A160DTS8"/>
<reference evidence="1 2" key="1">
    <citation type="submission" date="2016-04" db="EMBL/GenBank/DDBJ databases">
        <title>Complete genome sequence of Dokdonella koreensis DS-123T.</title>
        <authorList>
            <person name="Kim J.F."/>
            <person name="Lee H."/>
            <person name="Kwak M.-J."/>
        </authorList>
    </citation>
    <scope>NUCLEOTIDE SEQUENCE [LARGE SCALE GENOMIC DNA]</scope>
    <source>
        <strain evidence="1 2">DS-123</strain>
    </source>
</reference>
<proteinExistence type="predicted"/>
<dbReference type="SUPFAM" id="SSF55486">
    <property type="entry name" value="Metalloproteases ('zincins'), catalytic domain"/>
    <property type="match status" value="1"/>
</dbReference>
<protein>
    <submittedName>
        <fullName evidence="1">Peptidyl-Asp metalloendopeptidase</fullName>
    </submittedName>
</protein>
<dbReference type="Gene3D" id="3.40.390.10">
    <property type="entry name" value="Collagenase (Catalytic Domain)"/>
    <property type="match status" value="1"/>
</dbReference>
<dbReference type="GO" id="GO:0008237">
    <property type="term" value="F:metallopeptidase activity"/>
    <property type="evidence" value="ECO:0007669"/>
    <property type="project" value="InterPro"/>
</dbReference>
<sequence>MATVTRLNGYTLIPYNGDGRNPLLNLDNITSSLNIRAYRNAVGADVVSTLFDTQTNLGPCGIANVQRYGCTYPDATSGCDIGAQFSEWATYLDTVECTAVQIATHELGHVLGAEHHFSDVIPRDVASYPYSFGYGFSSTTNGFETIMAQRFYSDPTHYPIRLLQFSNPNINYNGVPTGNAATADNARTLRNLIPGTAAFRTRPERIFASGFDEPSVCPGITY</sequence>
<keyword evidence="2" id="KW-1185">Reference proteome</keyword>